<proteinExistence type="predicted"/>
<gene>
    <name evidence="1" type="ORF">BDV95DRAFT_160835</name>
</gene>
<reference evidence="1 2" key="1">
    <citation type="submission" date="2020-01" db="EMBL/GenBank/DDBJ databases">
        <authorList>
            <consortium name="DOE Joint Genome Institute"/>
            <person name="Haridas S."/>
            <person name="Albert R."/>
            <person name="Binder M."/>
            <person name="Bloem J."/>
            <person name="Labutti K."/>
            <person name="Salamov A."/>
            <person name="Andreopoulos B."/>
            <person name="Baker S.E."/>
            <person name="Barry K."/>
            <person name="Bills G."/>
            <person name="Bluhm B.H."/>
            <person name="Cannon C."/>
            <person name="Castanera R."/>
            <person name="Culley D.E."/>
            <person name="Daum C."/>
            <person name="Ezra D."/>
            <person name="Gonzalez J.B."/>
            <person name="Henrissat B."/>
            <person name="Kuo A."/>
            <person name="Liang C."/>
            <person name="Lipzen A."/>
            <person name="Lutzoni F."/>
            <person name="Magnuson J."/>
            <person name="Mondo S."/>
            <person name="Nolan M."/>
            <person name="Ohm R."/>
            <person name="Pangilinan J."/>
            <person name="Park H.-J.H."/>
            <person name="Ramirez L."/>
            <person name="Alfaro M."/>
            <person name="Sun H."/>
            <person name="Tritt A."/>
            <person name="Yoshinaga Y."/>
            <person name="Zwiers L.-H.L."/>
            <person name="Turgeon B.G."/>
            <person name="Goodwin S.B."/>
            <person name="Spatafora J.W."/>
            <person name="Crous P.W."/>
            <person name="Grigoriev I.V."/>
        </authorList>
    </citation>
    <scope>NUCLEOTIDE SEQUENCE [LARGE SCALE GENOMIC DNA]</scope>
    <source>
        <strain evidence="1 2">CBS 611.86</strain>
    </source>
</reference>
<sequence length="123" mass="13790">MLLYLQRHSTPPMASPAARDAEVRSSCSAVPCHGALAIRLELKRGRLLDAMYAPTVLAPLWMLTDYVSDGICMYLYIYTWSARPVRDITTHARRVCACLSRLFLFIFLKTTFCAQIVCVDTAG</sequence>
<dbReference type="EMBL" id="JAADJZ010000020">
    <property type="protein sequence ID" value="KAF2868234.1"/>
    <property type="molecule type" value="Genomic_DNA"/>
</dbReference>
<comment type="caution">
    <text evidence="1">The sequence shown here is derived from an EMBL/GenBank/DDBJ whole genome shotgun (WGS) entry which is preliminary data.</text>
</comment>
<keyword evidence="2" id="KW-1185">Reference proteome</keyword>
<evidence type="ECO:0000313" key="1">
    <source>
        <dbReference type="EMBL" id="KAF2868234.1"/>
    </source>
</evidence>
<name>A0A7C8I1D4_9PLEO</name>
<organism evidence="1 2">
    <name type="scientific">Massariosphaeria phaeospora</name>
    <dbReference type="NCBI Taxonomy" id="100035"/>
    <lineage>
        <taxon>Eukaryota</taxon>
        <taxon>Fungi</taxon>
        <taxon>Dikarya</taxon>
        <taxon>Ascomycota</taxon>
        <taxon>Pezizomycotina</taxon>
        <taxon>Dothideomycetes</taxon>
        <taxon>Pleosporomycetidae</taxon>
        <taxon>Pleosporales</taxon>
        <taxon>Pleosporales incertae sedis</taxon>
        <taxon>Massariosphaeria</taxon>
    </lineage>
</organism>
<evidence type="ECO:0000313" key="2">
    <source>
        <dbReference type="Proteomes" id="UP000481861"/>
    </source>
</evidence>
<protein>
    <submittedName>
        <fullName evidence="1">Uncharacterized protein</fullName>
    </submittedName>
</protein>
<dbReference type="AlphaFoldDB" id="A0A7C8I1D4"/>
<dbReference type="Proteomes" id="UP000481861">
    <property type="component" value="Unassembled WGS sequence"/>
</dbReference>
<accession>A0A7C8I1D4</accession>